<accession>A0A3A6PDS0</accession>
<name>A0A3A6PDS0_9BACL</name>
<sequence length="228" mass="26344">MISPFFKKKETAEKLGDKPQDLALGPAPNQGDPGSESVEESKTYGANVPDKSNMDKKSLDLIFAVEQMIHAKQHTELQVNELQDRLSHAAGNIERLNRDARHLNKVIEEREKSILELEQKIVDKNMKVDQVVEDYRELQRKMSVEIDELKSVIELEQQKYNGLLQKHNDSLADKNKRIHELEEKIGRQEVENQHLKQKYESTHQEKVYLANMISDFTNRMSAPLGRES</sequence>
<dbReference type="EMBL" id="QXQB01000008">
    <property type="protein sequence ID" value="RJX36818.1"/>
    <property type="molecule type" value="Genomic_DNA"/>
</dbReference>
<feature type="coiled-coil region" evidence="1">
    <location>
        <begin position="65"/>
        <end position="198"/>
    </location>
</feature>
<evidence type="ECO:0000256" key="1">
    <source>
        <dbReference type="SAM" id="Coils"/>
    </source>
</evidence>
<dbReference type="Proteomes" id="UP000267798">
    <property type="component" value="Unassembled WGS sequence"/>
</dbReference>
<organism evidence="3 4">
    <name type="scientific">Paenibacillus pinisoli</name>
    <dbReference type="NCBI Taxonomy" id="1276110"/>
    <lineage>
        <taxon>Bacteria</taxon>
        <taxon>Bacillati</taxon>
        <taxon>Bacillota</taxon>
        <taxon>Bacilli</taxon>
        <taxon>Bacillales</taxon>
        <taxon>Paenibacillaceae</taxon>
        <taxon>Paenibacillus</taxon>
    </lineage>
</organism>
<feature type="compositionally biased region" description="Basic and acidic residues" evidence="2">
    <location>
        <begin position="7"/>
        <end position="20"/>
    </location>
</feature>
<protein>
    <submittedName>
        <fullName evidence="3">Uncharacterized protein</fullName>
    </submittedName>
</protein>
<feature type="region of interest" description="Disordered" evidence="2">
    <location>
        <begin position="1"/>
        <end position="51"/>
    </location>
</feature>
<evidence type="ECO:0000256" key="2">
    <source>
        <dbReference type="SAM" id="MobiDB-lite"/>
    </source>
</evidence>
<dbReference type="RefSeq" id="WP_120114213.1">
    <property type="nucleotide sequence ID" value="NZ_QXQB01000008.1"/>
</dbReference>
<dbReference type="Gene3D" id="1.10.287.1490">
    <property type="match status" value="1"/>
</dbReference>
<gene>
    <name evidence="3" type="ORF">D3P09_25220</name>
</gene>
<keyword evidence="4" id="KW-1185">Reference proteome</keyword>
<proteinExistence type="predicted"/>
<evidence type="ECO:0000313" key="4">
    <source>
        <dbReference type="Proteomes" id="UP000267798"/>
    </source>
</evidence>
<comment type="caution">
    <text evidence="3">The sequence shown here is derived from an EMBL/GenBank/DDBJ whole genome shotgun (WGS) entry which is preliminary data.</text>
</comment>
<evidence type="ECO:0000313" key="3">
    <source>
        <dbReference type="EMBL" id="RJX36818.1"/>
    </source>
</evidence>
<reference evidence="3 4" key="1">
    <citation type="submission" date="2018-09" db="EMBL/GenBank/DDBJ databases">
        <title>Paenibacillus aracenensis nov. sp. isolated from a cave in southern Spain.</title>
        <authorList>
            <person name="Jurado V."/>
            <person name="Gutierrez-Patricio S."/>
            <person name="Gonzalez-Pimentel J.L."/>
            <person name="Miller A.Z."/>
            <person name="Laiz L."/>
            <person name="Saiz-Jimenez C."/>
        </authorList>
    </citation>
    <scope>NUCLEOTIDE SEQUENCE [LARGE SCALE GENOMIC DNA]</scope>
    <source>
        <strain evidence="3 4">JCM 19203</strain>
    </source>
</reference>
<keyword evidence="1" id="KW-0175">Coiled coil</keyword>
<dbReference type="OrthoDB" id="2575455at2"/>
<dbReference type="AlphaFoldDB" id="A0A3A6PDS0"/>